<accession>A0A8J4H657</accession>
<proteinExistence type="predicted"/>
<feature type="region of interest" description="Disordered" evidence="1">
    <location>
        <begin position="1"/>
        <end position="25"/>
    </location>
</feature>
<reference evidence="2" key="1">
    <citation type="submission" date="2021-04" db="EMBL/GenBank/DDBJ databases">
        <title>Draft genome sequence of Xylanibacillus composti strain K13.</title>
        <authorList>
            <person name="Uke A."/>
            <person name="Chhe C."/>
            <person name="Baramee S."/>
            <person name="Kosugi A."/>
        </authorList>
    </citation>
    <scope>NUCLEOTIDE SEQUENCE</scope>
    <source>
        <strain evidence="2">K13</strain>
    </source>
</reference>
<evidence type="ECO:0000313" key="3">
    <source>
        <dbReference type="Proteomes" id="UP000677918"/>
    </source>
</evidence>
<evidence type="ECO:0000313" key="2">
    <source>
        <dbReference type="EMBL" id="GIQ70317.1"/>
    </source>
</evidence>
<keyword evidence="3" id="KW-1185">Reference proteome</keyword>
<protein>
    <submittedName>
        <fullName evidence="2">Uncharacterized protein</fullName>
    </submittedName>
</protein>
<dbReference type="AlphaFoldDB" id="A0A8J4H657"/>
<feature type="compositionally biased region" description="Polar residues" evidence="1">
    <location>
        <begin position="1"/>
        <end position="13"/>
    </location>
</feature>
<dbReference type="EMBL" id="BOVK01000044">
    <property type="protein sequence ID" value="GIQ70317.1"/>
    <property type="molecule type" value="Genomic_DNA"/>
</dbReference>
<name>A0A8J4H657_9BACL</name>
<dbReference type="Proteomes" id="UP000677918">
    <property type="component" value="Unassembled WGS sequence"/>
</dbReference>
<evidence type="ECO:0000256" key="1">
    <source>
        <dbReference type="SAM" id="MobiDB-lite"/>
    </source>
</evidence>
<comment type="caution">
    <text evidence="2">The sequence shown here is derived from an EMBL/GenBank/DDBJ whole genome shotgun (WGS) entry which is preliminary data.</text>
</comment>
<gene>
    <name evidence="2" type="ORF">XYCOK13_31410</name>
</gene>
<sequence>MLPNIRINSFADQNTEEEERTAPPAETAAHKMYAAVFFVCTLCYNKITSLVSAYRNETMLQLDKSSEGI</sequence>
<organism evidence="2 3">
    <name type="scientific">Xylanibacillus composti</name>
    <dbReference type="NCBI Taxonomy" id="1572762"/>
    <lineage>
        <taxon>Bacteria</taxon>
        <taxon>Bacillati</taxon>
        <taxon>Bacillota</taxon>
        <taxon>Bacilli</taxon>
        <taxon>Bacillales</taxon>
        <taxon>Paenibacillaceae</taxon>
        <taxon>Xylanibacillus</taxon>
    </lineage>
</organism>